<evidence type="ECO:0000256" key="4">
    <source>
        <dbReference type="SAM" id="Coils"/>
    </source>
</evidence>
<dbReference type="AlphaFoldDB" id="A0A0D0AGQ4"/>
<dbReference type="GO" id="GO:0005634">
    <property type="term" value="C:nucleus"/>
    <property type="evidence" value="ECO:0007669"/>
    <property type="project" value="UniProtKB-SubCell"/>
</dbReference>
<gene>
    <name evidence="7" type="ORF">CY34DRAFT_13383</name>
</gene>
<dbReference type="InParanoid" id="A0A0D0AGQ4"/>
<dbReference type="OrthoDB" id="5801062at2759"/>
<accession>A0A0D0AGQ4</accession>
<dbReference type="STRING" id="930992.A0A0D0AGQ4"/>
<dbReference type="EMBL" id="KN835285">
    <property type="protein sequence ID" value="KIK40936.1"/>
    <property type="molecule type" value="Genomic_DNA"/>
</dbReference>
<feature type="coiled-coil region" evidence="4">
    <location>
        <begin position="37"/>
        <end position="64"/>
    </location>
</feature>
<feature type="region of interest" description="Disordered" evidence="5">
    <location>
        <begin position="155"/>
        <end position="177"/>
    </location>
</feature>
<comment type="subcellular location">
    <subcellularLocation>
        <location evidence="1">Nucleus</location>
    </subcellularLocation>
</comment>
<sequence length="379" mass="43784">MKVLLQAALLHITSTCTKLSNMPASNTHDTSTLLLKISSLQAELSHLQHRYDALLATKERAAERYKIDYKKWRTIKQWLCESSDCSKVHPLLKDSNYDFYRRVSGIDKRRKFEEIGPDLSAFDDEDEQIFKTPDAALVPDALDKQREVLSALHTSRRETTTSTKVEMHPTTPLKPSFPTHEHCVSKDILNEVLPAGTSVLQSTTLCRDPPKRRGRYAQATDATTINSRFTICKERNHGVDFQYDEVVKSREGRKKMLADDCECCRGYYEGVGPLPKPLQQPLWRSPSSTPTKKRRLSFDSLSDYKENREDIEHHKKEISRHRHHWYRAKTPPGYWDIGFPDTQETTDINRRAAEMYAQKLVEVENEARSGKGRYVERMT</sequence>
<dbReference type="InterPro" id="IPR013882">
    <property type="entry name" value="Ctp1_C"/>
</dbReference>
<protein>
    <submittedName>
        <fullName evidence="7">Unplaced genomic scaffold CY34scaffold_154, whole genome shotgun sequence</fullName>
    </submittedName>
</protein>
<keyword evidence="4" id="KW-0175">Coiled coil</keyword>
<organism evidence="7 8">
    <name type="scientific">Suillus luteus UH-Slu-Lm8-n1</name>
    <dbReference type="NCBI Taxonomy" id="930992"/>
    <lineage>
        <taxon>Eukaryota</taxon>
        <taxon>Fungi</taxon>
        <taxon>Dikarya</taxon>
        <taxon>Basidiomycota</taxon>
        <taxon>Agaricomycotina</taxon>
        <taxon>Agaricomycetes</taxon>
        <taxon>Agaricomycetidae</taxon>
        <taxon>Boletales</taxon>
        <taxon>Suillineae</taxon>
        <taxon>Suillaceae</taxon>
        <taxon>Suillus</taxon>
    </lineage>
</organism>
<proteinExistence type="predicted"/>
<keyword evidence="8" id="KW-1185">Reference proteome</keyword>
<dbReference type="GO" id="GO:0010792">
    <property type="term" value="P:DNA double-strand break processing involved in repair via single-strand annealing"/>
    <property type="evidence" value="ECO:0007669"/>
    <property type="project" value="TreeGrafter"/>
</dbReference>
<feature type="domain" description="DNA endonuclease activator Ctp1 C-terminal" evidence="6">
    <location>
        <begin position="242"/>
        <end position="344"/>
    </location>
</feature>
<dbReference type="PANTHER" id="PTHR15107">
    <property type="entry name" value="RETINOBLASTOMA BINDING PROTEIN 8"/>
    <property type="match status" value="1"/>
</dbReference>
<name>A0A0D0AGQ4_9AGAM</name>
<evidence type="ECO:0000313" key="8">
    <source>
        <dbReference type="Proteomes" id="UP000054485"/>
    </source>
</evidence>
<dbReference type="HOGENOM" id="CLU_801968_0_0_1"/>
<dbReference type="InterPro" id="IPR033316">
    <property type="entry name" value="RBBP8-like"/>
</dbReference>
<evidence type="ECO:0000256" key="1">
    <source>
        <dbReference type="ARBA" id="ARBA00004123"/>
    </source>
</evidence>
<dbReference type="Proteomes" id="UP000054485">
    <property type="component" value="Unassembled WGS sequence"/>
</dbReference>
<keyword evidence="2" id="KW-0227">DNA damage</keyword>
<evidence type="ECO:0000256" key="3">
    <source>
        <dbReference type="ARBA" id="ARBA00023242"/>
    </source>
</evidence>
<reference evidence="7 8" key="1">
    <citation type="submission" date="2014-04" db="EMBL/GenBank/DDBJ databases">
        <authorList>
            <consortium name="DOE Joint Genome Institute"/>
            <person name="Kuo A."/>
            <person name="Ruytinx J."/>
            <person name="Rineau F."/>
            <person name="Colpaert J."/>
            <person name="Kohler A."/>
            <person name="Nagy L.G."/>
            <person name="Floudas D."/>
            <person name="Copeland A."/>
            <person name="Barry K.W."/>
            <person name="Cichocki N."/>
            <person name="Veneault-Fourrey C."/>
            <person name="LaButti K."/>
            <person name="Lindquist E.A."/>
            <person name="Lipzen A."/>
            <person name="Lundell T."/>
            <person name="Morin E."/>
            <person name="Murat C."/>
            <person name="Sun H."/>
            <person name="Tunlid A."/>
            <person name="Henrissat B."/>
            <person name="Grigoriev I.V."/>
            <person name="Hibbett D.S."/>
            <person name="Martin F."/>
            <person name="Nordberg H.P."/>
            <person name="Cantor M.N."/>
            <person name="Hua S.X."/>
        </authorList>
    </citation>
    <scope>NUCLEOTIDE SEQUENCE [LARGE SCALE GENOMIC DNA]</scope>
    <source>
        <strain evidence="7 8">UH-Slu-Lm8-n1</strain>
    </source>
</reference>
<evidence type="ECO:0000256" key="5">
    <source>
        <dbReference type="SAM" id="MobiDB-lite"/>
    </source>
</evidence>
<reference evidence="8" key="2">
    <citation type="submission" date="2015-01" db="EMBL/GenBank/DDBJ databases">
        <title>Evolutionary Origins and Diversification of the Mycorrhizal Mutualists.</title>
        <authorList>
            <consortium name="DOE Joint Genome Institute"/>
            <consortium name="Mycorrhizal Genomics Consortium"/>
            <person name="Kohler A."/>
            <person name="Kuo A."/>
            <person name="Nagy L.G."/>
            <person name="Floudas D."/>
            <person name="Copeland A."/>
            <person name="Barry K.W."/>
            <person name="Cichocki N."/>
            <person name="Veneault-Fourrey C."/>
            <person name="LaButti K."/>
            <person name="Lindquist E.A."/>
            <person name="Lipzen A."/>
            <person name="Lundell T."/>
            <person name="Morin E."/>
            <person name="Murat C."/>
            <person name="Riley R."/>
            <person name="Ohm R."/>
            <person name="Sun H."/>
            <person name="Tunlid A."/>
            <person name="Henrissat B."/>
            <person name="Grigoriev I.V."/>
            <person name="Hibbett D.S."/>
            <person name="Martin F."/>
        </authorList>
    </citation>
    <scope>NUCLEOTIDE SEQUENCE [LARGE SCALE GENOMIC DNA]</scope>
    <source>
        <strain evidence="8">UH-Slu-Lm8-n1</strain>
    </source>
</reference>
<dbReference type="PANTHER" id="PTHR15107:SF0">
    <property type="entry name" value="DNA ENDONUCLEASE ACTIVATOR CTP1 C-TERMINAL DOMAIN-CONTAINING PROTEIN"/>
    <property type="match status" value="1"/>
</dbReference>
<evidence type="ECO:0000256" key="2">
    <source>
        <dbReference type="ARBA" id="ARBA00022763"/>
    </source>
</evidence>
<keyword evidence="3" id="KW-0539">Nucleus</keyword>
<evidence type="ECO:0000259" key="6">
    <source>
        <dbReference type="Pfam" id="PF08573"/>
    </source>
</evidence>
<evidence type="ECO:0000313" key="7">
    <source>
        <dbReference type="EMBL" id="KIK40936.1"/>
    </source>
</evidence>
<dbReference type="GO" id="GO:0003684">
    <property type="term" value="F:damaged DNA binding"/>
    <property type="evidence" value="ECO:0007669"/>
    <property type="project" value="TreeGrafter"/>
</dbReference>
<dbReference type="Pfam" id="PF08573">
    <property type="entry name" value="SAE2"/>
    <property type="match status" value="1"/>
</dbReference>